<dbReference type="CDD" id="cd05233">
    <property type="entry name" value="SDR_c"/>
    <property type="match status" value="1"/>
</dbReference>
<evidence type="ECO:0000313" key="4">
    <source>
        <dbReference type="EMBL" id="AKT36827.1"/>
    </source>
</evidence>
<accession>A0A0K1E817</accession>
<dbReference type="PRINTS" id="PR00081">
    <property type="entry name" value="GDHRDH"/>
</dbReference>
<dbReference type="EMBL" id="CP012159">
    <property type="protein sequence ID" value="AKT36827.1"/>
    <property type="molecule type" value="Genomic_DNA"/>
</dbReference>
<dbReference type="PATRIC" id="fig|52.7.peg.1017"/>
<protein>
    <submittedName>
        <fullName evidence="4">Short-chain dehydrogenase</fullName>
    </submittedName>
</protein>
<dbReference type="Proteomes" id="UP000067626">
    <property type="component" value="Chromosome"/>
</dbReference>
<dbReference type="Pfam" id="PF00106">
    <property type="entry name" value="adh_short"/>
    <property type="match status" value="1"/>
</dbReference>
<sequence length="277" mass="29257">MVGGKTMRLPDRPRVVITGAGSGLGRALALELARSKSAQILIAELNKESGEETARLVRDAGGEASVVACDVSRREDVLALPDEADRAIGGVDFLINNAGVAVGGLTGDVPLEDWDWVMGINLWGVIYGCHAFAPRLKAQRSGAILNVASAAGLLCTPPLAPYNVTKAGVVALSETLRVELAPAGVTVTVLCPTFFKTGIAASGRTHVPNSGPEAIERLMARSKVQADGVARAAIKAVEQNELYALPHLDGRLAWQAKRSAPQAFYDWIVPQVFRRMG</sequence>
<proteinExistence type="inferred from homology"/>
<evidence type="ECO:0000313" key="5">
    <source>
        <dbReference type="Proteomes" id="UP000067626"/>
    </source>
</evidence>
<dbReference type="AlphaFoldDB" id="A0A0K1E817"/>
<comment type="similarity">
    <text evidence="1 3">Belongs to the short-chain dehydrogenases/reductases (SDR) family.</text>
</comment>
<dbReference type="InterPro" id="IPR036291">
    <property type="entry name" value="NAD(P)-bd_dom_sf"/>
</dbReference>
<name>A0A0K1E817_CHOCO</name>
<evidence type="ECO:0000256" key="1">
    <source>
        <dbReference type="ARBA" id="ARBA00006484"/>
    </source>
</evidence>
<dbReference type="KEGG" id="ccro:CMC5_009480"/>
<dbReference type="SUPFAM" id="SSF51735">
    <property type="entry name" value="NAD(P)-binding Rossmann-fold domains"/>
    <property type="match status" value="1"/>
</dbReference>
<dbReference type="PRINTS" id="PR00080">
    <property type="entry name" value="SDRFAMILY"/>
</dbReference>
<dbReference type="PANTHER" id="PTHR43391:SF82">
    <property type="entry name" value="OXIDOREDUCTASE SADH-RELATED"/>
    <property type="match status" value="1"/>
</dbReference>
<keyword evidence="5" id="KW-1185">Reference proteome</keyword>
<evidence type="ECO:0000256" key="3">
    <source>
        <dbReference type="RuleBase" id="RU000363"/>
    </source>
</evidence>
<keyword evidence="2" id="KW-0560">Oxidoreductase</keyword>
<reference evidence="4 5" key="1">
    <citation type="submission" date="2015-07" db="EMBL/GenBank/DDBJ databases">
        <title>Genome analysis of myxobacterium Chondromyces crocatus Cm c5 reveals a high potential for natural compound synthesis and the genetic basis for the loss of fruiting body formation.</title>
        <authorList>
            <person name="Zaburannyi N."/>
            <person name="Bunk B."/>
            <person name="Maier J."/>
            <person name="Overmann J."/>
            <person name="Mueller R."/>
        </authorList>
    </citation>
    <scope>NUCLEOTIDE SEQUENCE [LARGE SCALE GENOMIC DNA]</scope>
    <source>
        <strain evidence="4 5">Cm c5</strain>
    </source>
</reference>
<dbReference type="STRING" id="52.CMC5_009480"/>
<dbReference type="InterPro" id="IPR002347">
    <property type="entry name" value="SDR_fam"/>
</dbReference>
<dbReference type="PANTHER" id="PTHR43391">
    <property type="entry name" value="RETINOL DEHYDROGENASE-RELATED"/>
    <property type="match status" value="1"/>
</dbReference>
<gene>
    <name evidence="4" type="ORF">CMC5_009480</name>
</gene>
<dbReference type="InterPro" id="IPR020904">
    <property type="entry name" value="Sc_DH/Rdtase_CS"/>
</dbReference>
<dbReference type="Gene3D" id="3.40.50.720">
    <property type="entry name" value="NAD(P)-binding Rossmann-like Domain"/>
    <property type="match status" value="1"/>
</dbReference>
<evidence type="ECO:0000256" key="2">
    <source>
        <dbReference type="ARBA" id="ARBA00023002"/>
    </source>
</evidence>
<dbReference type="GO" id="GO:0016491">
    <property type="term" value="F:oxidoreductase activity"/>
    <property type="evidence" value="ECO:0007669"/>
    <property type="project" value="UniProtKB-KW"/>
</dbReference>
<organism evidence="4 5">
    <name type="scientific">Chondromyces crocatus</name>
    <dbReference type="NCBI Taxonomy" id="52"/>
    <lineage>
        <taxon>Bacteria</taxon>
        <taxon>Pseudomonadati</taxon>
        <taxon>Myxococcota</taxon>
        <taxon>Polyangia</taxon>
        <taxon>Polyangiales</taxon>
        <taxon>Polyangiaceae</taxon>
        <taxon>Chondromyces</taxon>
    </lineage>
</organism>
<dbReference type="PROSITE" id="PS00061">
    <property type="entry name" value="ADH_SHORT"/>
    <property type="match status" value="1"/>
</dbReference>